<comment type="caution">
    <text evidence="1">The sequence shown here is derived from an EMBL/GenBank/DDBJ whole genome shotgun (WGS) entry which is preliminary data.</text>
</comment>
<reference evidence="1 2" key="1">
    <citation type="journal article" date="2019" name="Genome Biol. Evol.">
        <title>Day and night: Metabolic profiles and evolutionary relationships of six axenic non-marine cyanobacteria.</title>
        <authorList>
            <person name="Will S.E."/>
            <person name="Henke P."/>
            <person name="Boedeker C."/>
            <person name="Huang S."/>
            <person name="Brinkmann H."/>
            <person name="Rohde M."/>
            <person name="Jarek M."/>
            <person name="Friedl T."/>
            <person name="Seufert S."/>
            <person name="Schumacher M."/>
            <person name="Overmann J."/>
            <person name="Neumann-Schaal M."/>
            <person name="Petersen J."/>
        </authorList>
    </citation>
    <scope>NUCLEOTIDE SEQUENCE [LARGE SCALE GENOMIC DNA]</scope>
    <source>
        <strain evidence="1 2">SAG 39.79</strain>
    </source>
</reference>
<evidence type="ECO:0000313" key="2">
    <source>
        <dbReference type="Proteomes" id="UP000282574"/>
    </source>
</evidence>
<evidence type="ECO:0000313" key="1">
    <source>
        <dbReference type="EMBL" id="RUT00477.1"/>
    </source>
</evidence>
<accession>A0AB37UA88</accession>
<proteinExistence type="predicted"/>
<sequence>MDSFYTETFSFATQYAFEFKGNKANFYLEGDTESVTLKFNREKQTITAAVRDYGSHPNPNSERFSETTRTFQVDDAADLDSAFECYGGVREYAKRRAENMLVDAYFAASGAGFTKQGFLDVATSLVKSNAAEFGRQQMLDKYLSKRGVEA</sequence>
<gene>
    <name evidence="1" type="ORF">DSM107010_67850</name>
</gene>
<protein>
    <submittedName>
        <fullName evidence="1">Uncharacterized protein</fullName>
    </submittedName>
</protein>
<dbReference type="AlphaFoldDB" id="A0AB37UA88"/>
<dbReference type="RefSeq" id="WP_106169488.1">
    <property type="nucleotide sequence ID" value="NZ_JAVKZF010000002.1"/>
</dbReference>
<dbReference type="Proteomes" id="UP000282574">
    <property type="component" value="Unassembled WGS sequence"/>
</dbReference>
<dbReference type="EMBL" id="RSCK01000146">
    <property type="protein sequence ID" value="RUT00477.1"/>
    <property type="molecule type" value="Genomic_DNA"/>
</dbReference>
<organism evidence="1 2">
    <name type="scientific">Chroococcidiopsis cubana SAG 39.79</name>
    <dbReference type="NCBI Taxonomy" id="388085"/>
    <lineage>
        <taxon>Bacteria</taxon>
        <taxon>Bacillati</taxon>
        <taxon>Cyanobacteriota</taxon>
        <taxon>Cyanophyceae</taxon>
        <taxon>Chroococcidiopsidales</taxon>
        <taxon>Chroococcidiopsidaceae</taxon>
        <taxon>Chroococcidiopsis</taxon>
    </lineage>
</organism>
<keyword evidence="2" id="KW-1185">Reference proteome</keyword>
<name>A0AB37UA88_9CYAN</name>